<dbReference type="Proteomes" id="UP000294547">
    <property type="component" value="Unassembled WGS sequence"/>
</dbReference>
<dbReference type="OrthoDB" id="8451629at2"/>
<dbReference type="AlphaFoldDB" id="A0A4R6RN61"/>
<evidence type="ECO:0000313" key="4">
    <source>
        <dbReference type="Proteomes" id="UP000294547"/>
    </source>
</evidence>
<reference evidence="3 4" key="1">
    <citation type="submission" date="2019-03" db="EMBL/GenBank/DDBJ databases">
        <title>Genomic Encyclopedia of Type Strains, Phase IV (KMG-IV): sequencing the most valuable type-strain genomes for metagenomic binning, comparative biology and taxonomic classification.</title>
        <authorList>
            <person name="Goeker M."/>
        </authorList>
    </citation>
    <scope>NUCLEOTIDE SEQUENCE [LARGE SCALE GENOMIC DNA]</scope>
    <source>
        <strain evidence="3 4">DSM 102969</strain>
    </source>
</reference>
<keyword evidence="4" id="KW-1185">Reference proteome</keyword>
<gene>
    <name evidence="3" type="ORF">EDD54_1135</name>
</gene>
<comment type="caution">
    <text evidence="3">The sequence shown here is derived from an EMBL/GenBank/DDBJ whole genome shotgun (WGS) entry which is preliminary data.</text>
</comment>
<dbReference type="RefSeq" id="WP_126535766.1">
    <property type="nucleotide sequence ID" value="NZ_BSPM01000008.1"/>
</dbReference>
<dbReference type="Pfam" id="PF10006">
    <property type="entry name" value="DUF2249"/>
    <property type="match status" value="1"/>
</dbReference>
<dbReference type="InterPro" id="IPR018720">
    <property type="entry name" value="DUF2249"/>
</dbReference>
<evidence type="ECO:0000313" key="3">
    <source>
        <dbReference type="EMBL" id="TDP87246.1"/>
    </source>
</evidence>
<name>A0A4R6RN61_9HYPH</name>
<evidence type="ECO:0000256" key="1">
    <source>
        <dbReference type="SAM" id="MobiDB-lite"/>
    </source>
</evidence>
<evidence type="ECO:0000259" key="2">
    <source>
        <dbReference type="Pfam" id="PF10006"/>
    </source>
</evidence>
<feature type="region of interest" description="Disordered" evidence="1">
    <location>
        <begin position="84"/>
        <end position="106"/>
    </location>
</feature>
<proteinExistence type="predicted"/>
<feature type="compositionally biased region" description="Gly residues" evidence="1">
    <location>
        <begin position="92"/>
        <end position="106"/>
    </location>
</feature>
<organism evidence="3 4">
    <name type="scientific">Oharaeibacter diazotrophicus</name>
    <dbReference type="NCBI Taxonomy" id="1920512"/>
    <lineage>
        <taxon>Bacteria</taxon>
        <taxon>Pseudomonadati</taxon>
        <taxon>Pseudomonadota</taxon>
        <taxon>Alphaproteobacteria</taxon>
        <taxon>Hyphomicrobiales</taxon>
        <taxon>Pleomorphomonadaceae</taxon>
        <taxon>Oharaeibacter</taxon>
    </lineage>
</organism>
<dbReference type="EMBL" id="SNXY01000006">
    <property type="protein sequence ID" value="TDP87246.1"/>
    <property type="molecule type" value="Genomic_DNA"/>
</dbReference>
<accession>A0A4R6RN61</accession>
<sequence length="106" mass="11051">MSTAEAEIKILDVRPLSRPQRHVAVFAVFDGLAPGEAFELVNDHDPLGLLHQFHALLPGRFTWDYRRAGPNEWRVAIGRTDAAGAAAPAPAGGCGCGSTEGGGCGG</sequence>
<feature type="domain" description="DUF2249" evidence="2">
    <location>
        <begin position="11"/>
        <end position="78"/>
    </location>
</feature>
<protein>
    <submittedName>
        <fullName evidence="3">Uncharacterized protein (DUF2249 family)</fullName>
    </submittedName>
</protein>